<dbReference type="AlphaFoldDB" id="A0A4Y9SGB9"/>
<reference evidence="2 3" key="1">
    <citation type="submission" date="2019-03" db="EMBL/GenBank/DDBJ databases">
        <title>Draft Genome Sequence of Duganella callidus sp. nov., a Novel Duganella Species Isolated from Cultivated Soil.</title>
        <authorList>
            <person name="Raths R."/>
            <person name="Peta V."/>
            <person name="Bucking H."/>
        </authorList>
    </citation>
    <scope>NUCLEOTIDE SEQUENCE [LARGE SCALE GENOMIC DNA]</scope>
    <source>
        <strain evidence="2 3">DN04</strain>
    </source>
</reference>
<proteinExistence type="predicted"/>
<dbReference type="SUPFAM" id="SSF159888">
    <property type="entry name" value="YdhG-like"/>
    <property type="match status" value="1"/>
</dbReference>
<dbReference type="Gene3D" id="3.90.1150.200">
    <property type="match status" value="1"/>
</dbReference>
<dbReference type="Pfam" id="PF08818">
    <property type="entry name" value="DUF1801"/>
    <property type="match status" value="1"/>
</dbReference>
<comment type="caution">
    <text evidence="2">The sequence shown here is derived from an EMBL/GenBank/DDBJ whole genome shotgun (WGS) entry which is preliminary data.</text>
</comment>
<dbReference type="Proteomes" id="UP000297729">
    <property type="component" value="Unassembled WGS sequence"/>
</dbReference>
<name>A0A4Y9SGB9_9BURK</name>
<feature type="domain" description="YdhG-like" evidence="1">
    <location>
        <begin position="20"/>
        <end position="117"/>
    </location>
</feature>
<dbReference type="OrthoDB" id="214150at2"/>
<dbReference type="PIRSF" id="PIRSF021308">
    <property type="entry name" value="UCP021308"/>
    <property type="match status" value="1"/>
</dbReference>
<accession>A0A4Y9SGB9</accession>
<organism evidence="2 3">
    <name type="scientific">Duganella callida</name>
    <dbReference type="NCBI Taxonomy" id="2561932"/>
    <lineage>
        <taxon>Bacteria</taxon>
        <taxon>Pseudomonadati</taxon>
        <taxon>Pseudomonadota</taxon>
        <taxon>Betaproteobacteria</taxon>
        <taxon>Burkholderiales</taxon>
        <taxon>Oxalobacteraceae</taxon>
        <taxon>Telluria group</taxon>
        <taxon>Duganella</taxon>
    </lineage>
</organism>
<evidence type="ECO:0000313" key="3">
    <source>
        <dbReference type="Proteomes" id="UP000297729"/>
    </source>
</evidence>
<dbReference type="InterPro" id="IPR016786">
    <property type="entry name" value="YdeI_bac"/>
</dbReference>
<keyword evidence="3" id="KW-1185">Reference proteome</keyword>
<gene>
    <name evidence="2" type="ORF">E4L98_11710</name>
</gene>
<sequence length="197" mass="22684">MGARKMSDKVDAFLSRAKNWQEEFRALREILQSCDLSEDFKWGQPCYTLDGRNVVLMHGFKEYCALLFFKGALMKDPKNILVQQTENVQAARQIRFTALEQITKQAKTLKSYIQQAIDLEKSGAKVGFKKTVEFDFPEELERKMDDVPALRAAFEELTPGRQRAYLLHFSSAKQAKTREARIDKNVQRILDGKGLDD</sequence>
<evidence type="ECO:0000259" key="1">
    <source>
        <dbReference type="Pfam" id="PF08818"/>
    </source>
</evidence>
<protein>
    <recommendedName>
        <fullName evidence="1">YdhG-like domain-containing protein</fullName>
    </recommendedName>
</protein>
<dbReference type="InterPro" id="IPR014922">
    <property type="entry name" value="YdhG-like"/>
</dbReference>
<dbReference type="EMBL" id="SPVG01000117">
    <property type="protein sequence ID" value="TFW22780.1"/>
    <property type="molecule type" value="Genomic_DNA"/>
</dbReference>
<dbReference type="Pfam" id="PF13376">
    <property type="entry name" value="OmdA"/>
    <property type="match status" value="1"/>
</dbReference>
<evidence type="ECO:0000313" key="2">
    <source>
        <dbReference type="EMBL" id="TFW22780.1"/>
    </source>
</evidence>